<comment type="caution">
    <text evidence="1">The sequence shown here is derived from an EMBL/GenBank/DDBJ whole genome shotgun (WGS) entry which is preliminary data.</text>
</comment>
<dbReference type="CDD" id="cd16377">
    <property type="entry name" value="23S_rRNA_IVP_like"/>
    <property type="match status" value="1"/>
</dbReference>
<accession>A0ABN1IEZ8</accession>
<keyword evidence="2" id="KW-1185">Reference proteome</keyword>
<name>A0ABN1IEZ8_9GAMM</name>
<reference evidence="1 2" key="1">
    <citation type="journal article" date="2019" name="Int. J. Syst. Evol. Microbiol.">
        <title>The Global Catalogue of Microorganisms (GCM) 10K type strain sequencing project: providing services to taxonomists for standard genome sequencing and annotation.</title>
        <authorList>
            <consortium name="The Broad Institute Genomics Platform"/>
            <consortium name="The Broad Institute Genome Sequencing Center for Infectious Disease"/>
            <person name="Wu L."/>
            <person name="Ma J."/>
        </authorList>
    </citation>
    <scope>NUCLEOTIDE SEQUENCE [LARGE SCALE GENOMIC DNA]</scope>
    <source>
        <strain evidence="1 2">JCM 15421</strain>
    </source>
</reference>
<protein>
    <submittedName>
        <fullName evidence="1">Four helix bundle protein</fullName>
    </submittedName>
</protein>
<sequence length="130" mass="14736">MRGETSGSVTRKHRRLDVWKDAVDLVELVYRTSASLPAEERYGLCSQLRRAAISVPTNIAEGSARRSTRDCLRFLDIARGSLVEIETLLVIARRLGMIEGDRNLDELTERTFARLSALIRSLSRKDHQPQ</sequence>
<dbReference type="InterPro" id="IPR036583">
    <property type="entry name" value="23S_rRNA_IVS_sf"/>
</dbReference>
<dbReference type="PANTHER" id="PTHR38471">
    <property type="entry name" value="FOUR HELIX BUNDLE PROTEIN"/>
    <property type="match status" value="1"/>
</dbReference>
<dbReference type="NCBIfam" id="TIGR02436">
    <property type="entry name" value="four helix bundle protein"/>
    <property type="match status" value="1"/>
</dbReference>
<dbReference type="EMBL" id="BAAAEU010000006">
    <property type="protein sequence ID" value="GAA0711393.1"/>
    <property type="molecule type" value="Genomic_DNA"/>
</dbReference>
<dbReference type="Proteomes" id="UP001501523">
    <property type="component" value="Unassembled WGS sequence"/>
</dbReference>
<dbReference type="Pfam" id="PF05635">
    <property type="entry name" value="23S_rRNA_IVP"/>
    <property type="match status" value="1"/>
</dbReference>
<dbReference type="PANTHER" id="PTHR38471:SF2">
    <property type="entry name" value="FOUR HELIX BUNDLE PROTEIN"/>
    <property type="match status" value="1"/>
</dbReference>
<proteinExistence type="predicted"/>
<evidence type="ECO:0000313" key="2">
    <source>
        <dbReference type="Proteomes" id="UP001501523"/>
    </source>
</evidence>
<dbReference type="Gene3D" id="1.20.1440.60">
    <property type="entry name" value="23S rRNA-intervening sequence"/>
    <property type="match status" value="1"/>
</dbReference>
<evidence type="ECO:0000313" key="1">
    <source>
        <dbReference type="EMBL" id="GAA0711393.1"/>
    </source>
</evidence>
<gene>
    <name evidence="1" type="ORF">GCM10009105_13280</name>
</gene>
<dbReference type="SUPFAM" id="SSF158446">
    <property type="entry name" value="IVS-encoded protein-like"/>
    <property type="match status" value="1"/>
</dbReference>
<dbReference type="InterPro" id="IPR012657">
    <property type="entry name" value="23S_rRNA-intervening_sequence"/>
</dbReference>
<organism evidence="1 2">
    <name type="scientific">Dokdonella soli</name>
    <dbReference type="NCBI Taxonomy" id="529810"/>
    <lineage>
        <taxon>Bacteria</taxon>
        <taxon>Pseudomonadati</taxon>
        <taxon>Pseudomonadota</taxon>
        <taxon>Gammaproteobacteria</taxon>
        <taxon>Lysobacterales</taxon>
        <taxon>Rhodanobacteraceae</taxon>
        <taxon>Dokdonella</taxon>
    </lineage>
</organism>